<name>A0A2X0NBC1_9BASI</name>
<feature type="compositionally biased region" description="Basic and acidic residues" evidence="1">
    <location>
        <begin position="496"/>
        <end position="508"/>
    </location>
</feature>
<proteinExistence type="predicted"/>
<feature type="region of interest" description="Disordered" evidence="1">
    <location>
        <begin position="485"/>
        <end position="508"/>
    </location>
</feature>
<evidence type="ECO:0000313" key="2">
    <source>
        <dbReference type="EMBL" id="SGZ12177.1"/>
    </source>
</evidence>
<accession>A0A2X0NBC1</accession>
<evidence type="ECO:0000313" key="3">
    <source>
        <dbReference type="Proteomes" id="UP000249464"/>
    </source>
</evidence>
<keyword evidence="3" id="KW-1185">Reference proteome</keyword>
<gene>
    <name evidence="2" type="primary">BQ5605_C028g10486</name>
    <name evidence="2" type="ORF">BQ5605_C028G10486</name>
</gene>
<protein>
    <submittedName>
        <fullName evidence="2">BQ5605_C028g10486 protein</fullName>
    </submittedName>
</protein>
<reference evidence="2 3" key="1">
    <citation type="submission" date="2016-11" db="EMBL/GenBank/DDBJ databases">
        <authorList>
            <person name="Jaros S."/>
            <person name="Januszkiewicz K."/>
            <person name="Wedrychowicz H."/>
        </authorList>
    </citation>
    <scope>NUCLEOTIDE SEQUENCE [LARGE SCALE GENOMIC DNA]</scope>
</reference>
<dbReference type="AlphaFoldDB" id="A0A2X0NBC1"/>
<dbReference type="EMBL" id="FQNC01000080">
    <property type="protein sequence ID" value="SGZ12177.1"/>
    <property type="molecule type" value="Genomic_DNA"/>
</dbReference>
<organism evidence="2 3">
    <name type="scientific">Microbotryum silenes-dioicae</name>
    <dbReference type="NCBI Taxonomy" id="796604"/>
    <lineage>
        <taxon>Eukaryota</taxon>
        <taxon>Fungi</taxon>
        <taxon>Dikarya</taxon>
        <taxon>Basidiomycota</taxon>
        <taxon>Pucciniomycotina</taxon>
        <taxon>Microbotryomycetes</taxon>
        <taxon>Microbotryales</taxon>
        <taxon>Microbotryaceae</taxon>
        <taxon>Microbotryum</taxon>
    </lineage>
</organism>
<dbReference type="Proteomes" id="UP000249464">
    <property type="component" value="Unassembled WGS sequence"/>
</dbReference>
<sequence>MSTISQFTPEAFSSEAYESLEAAQAQFNRDLLEFFPEVKPPPVVEPTSQLDSHGRVVFGWDVSGPARVDVDPKAQEEMQTIVGWAIEALRNDQERCDKVRILSLVDYGWFQEKEMQGMAEIVKKSKNLETFAIVSFQVSKEAPFATCCRMLTQGDTTHNASYSHYIEPLWEALKQAPLLAQLVANNGPIVPYKYETFSSSLARLELANAQVDDTDGELPAGLKSLTLDYISGFNKAWFNPAVFKNLETLRLRDVKAPEIEIITSAIKDFVATATKGPLTRLSLDLFFDWFGSITPAPELVPAMNELLAVVLATSFPHIDTLEMLSTPTPSSSAYINDTSKAVFLLQPQTIKNALQVIETLSNLGATYSQLETLVLFFGPGDVLVTAREHEPLLAKVLELLAPIKSLKKLVINLVPLQAKLDASAAKAYFDALPALEHVSFRAKYDNAHDWMAYEKDGKAEGVPFWELISEEDTLVANVAVADVAAEEAPKTPEPAAEDKTVGRAGDEL</sequence>
<evidence type="ECO:0000256" key="1">
    <source>
        <dbReference type="SAM" id="MobiDB-lite"/>
    </source>
</evidence>